<evidence type="ECO:0000313" key="1">
    <source>
        <dbReference type="EMBL" id="KIM49184.1"/>
    </source>
</evidence>
<evidence type="ECO:0000313" key="2">
    <source>
        <dbReference type="Proteomes" id="UP000053424"/>
    </source>
</evidence>
<protein>
    <submittedName>
        <fullName evidence="1">Uncharacterized protein</fullName>
    </submittedName>
</protein>
<accession>A0A0C3CYF7</accession>
<name>A0A0C3CYF7_HEBCY</name>
<reference evidence="1 2" key="1">
    <citation type="submission" date="2014-04" db="EMBL/GenBank/DDBJ databases">
        <authorList>
            <consortium name="DOE Joint Genome Institute"/>
            <person name="Kuo A."/>
            <person name="Gay G."/>
            <person name="Dore J."/>
            <person name="Kohler A."/>
            <person name="Nagy L.G."/>
            <person name="Floudas D."/>
            <person name="Copeland A."/>
            <person name="Barry K.W."/>
            <person name="Cichocki N."/>
            <person name="Veneault-Fourrey C."/>
            <person name="LaButti K."/>
            <person name="Lindquist E.A."/>
            <person name="Lipzen A."/>
            <person name="Lundell T."/>
            <person name="Morin E."/>
            <person name="Murat C."/>
            <person name="Sun H."/>
            <person name="Tunlid A."/>
            <person name="Henrissat B."/>
            <person name="Grigoriev I.V."/>
            <person name="Hibbett D.S."/>
            <person name="Martin F."/>
            <person name="Nordberg H.P."/>
            <person name="Cantor M.N."/>
            <person name="Hua S.X."/>
        </authorList>
    </citation>
    <scope>NUCLEOTIDE SEQUENCE [LARGE SCALE GENOMIC DNA]</scope>
    <source>
        <strain evidence="2">h7</strain>
    </source>
</reference>
<proteinExistence type="predicted"/>
<keyword evidence="2" id="KW-1185">Reference proteome</keyword>
<dbReference type="Proteomes" id="UP000053424">
    <property type="component" value="Unassembled WGS sequence"/>
</dbReference>
<reference evidence="2" key="2">
    <citation type="submission" date="2015-01" db="EMBL/GenBank/DDBJ databases">
        <title>Evolutionary Origins and Diversification of the Mycorrhizal Mutualists.</title>
        <authorList>
            <consortium name="DOE Joint Genome Institute"/>
            <consortium name="Mycorrhizal Genomics Consortium"/>
            <person name="Kohler A."/>
            <person name="Kuo A."/>
            <person name="Nagy L.G."/>
            <person name="Floudas D."/>
            <person name="Copeland A."/>
            <person name="Barry K.W."/>
            <person name="Cichocki N."/>
            <person name="Veneault-Fourrey C."/>
            <person name="LaButti K."/>
            <person name="Lindquist E.A."/>
            <person name="Lipzen A."/>
            <person name="Lundell T."/>
            <person name="Morin E."/>
            <person name="Murat C."/>
            <person name="Riley R."/>
            <person name="Ohm R."/>
            <person name="Sun H."/>
            <person name="Tunlid A."/>
            <person name="Henrissat B."/>
            <person name="Grigoriev I.V."/>
            <person name="Hibbett D.S."/>
            <person name="Martin F."/>
        </authorList>
    </citation>
    <scope>NUCLEOTIDE SEQUENCE [LARGE SCALE GENOMIC DNA]</scope>
    <source>
        <strain evidence="2">h7</strain>
    </source>
</reference>
<dbReference type="EMBL" id="KN831768">
    <property type="protein sequence ID" value="KIM49184.1"/>
    <property type="molecule type" value="Genomic_DNA"/>
</dbReference>
<gene>
    <name evidence="1" type="ORF">M413DRAFT_99303</name>
</gene>
<organism evidence="1 2">
    <name type="scientific">Hebeloma cylindrosporum</name>
    <dbReference type="NCBI Taxonomy" id="76867"/>
    <lineage>
        <taxon>Eukaryota</taxon>
        <taxon>Fungi</taxon>
        <taxon>Dikarya</taxon>
        <taxon>Basidiomycota</taxon>
        <taxon>Agaricomycotina</taxon>
        <taxon>Agaricomycetes</taxon>
        <taxon>Agaricomycetidae</taxon>
        <taxon>Agaricales</taxon>
        <taxon>Agaricineae</taxon>
        <taxon>Hymenogastraceae</taxon>
        <taxon>Hebeloma</taxon>
    </lineage>
</organism>
<sequence length="88" mass="10565">MVVDNRCGVMAYVLRLWSTRDQGWSRRSYLSTDQWCVAVSFKIKMSYIQMSWACRDDHRETTLFLISKTTLESISRKRERQIHKMNPM</sequence>
<dbReference type="AlphaFoldDB" id="A0A0C3CYF7"/>
<dbReference type="HOGENOM" id="CLU_2469328_0_0_1"/>